<keyword evidence="12" id="KW-1185">Reference proteome</keyword>
<organism evidence="11 12">
    <name type="scientific">Pantoea cypripedii</name>
    <name type="common">Pectobacterium cypripedii</name>
    <name type="synonym">Erwinia cypripedii</name>
    <dbReference type="NCBI Taxonomy" id="55209"/>
    <lineage>
        <taxon>Bacteria</taxon>
        <taxon>Pseudomonadati</taxon>
        <taxon>Pseudomonadota</taxon>
        <taxon>Gammaproteobacteria</taxon>
        <taxon>Enterobacterales</taxon>
        <taxon>Erwiniaceae</taxon>
        <taxon>Pantoea</taxon>
    </lineage>
</organism>
<feature type="domain" description="Glutamine amidotransferase" evidence="10">
    <location>
        <begin position="172"/>
        <end position="351"/>
    </location>
</feature>
<dbReference type="GO" id="GO:0042802">
    <property type="term" value="F:identical protein binding"/>
    <property type="evidence" value="ECO:0007669"/>
    <property type="project" value="TreeGrafter"/>
</dbReference>
<evidence type="ECO:0000313" key="12">
    <source>
        <dbReference type="Proteomes" id="UP000193749"/>
    </source>
</evidence>
<dbReference type="RefSeq" id="WP_084880876.1">
    <property type="nucleotide sequence ID" value="NZ_JAGGMY010000004.1"/>
</dbReference>
<dbReference type="SUPFAM" id="SSF52317">
    <property type="entry name" value="Class I glutamine amidotransferase-like"/>
    <property type="match status" value="1"/>
</dbReference>
<evidence type="ECO:0000256" key="7">
    <source>
        <dbReference type="ARBA" id="ARBA00022962"/>
    </source>
</evidence>
<dbReference type="GO" id="GO:0005829">
    <property type="term" value="C:cytosol"/>
    <property type="evidence" value="ECO:0007669"/>
    <property type="project" value="TreeGrafter"/>
</dbReference>
<proteinExistence type="inferred from homology"/>
<comment type="caution">
    <text evidence="11">The sequence shown here is derived from an EMBL/GenBank/DDBJ whole genome shotgun (WGS) entry which is preliminary data.</text>
</comment>
<evidence type="ECO:0000256" key="6">
    <source>
        <dbReference type="ARBA" id="ARBA00022840"/>
    </source>
</evidence>
<sequence>MSLIFILDDSPLPARYGVTASLWANQHGLPLWSLRPSFNGDVPDSHQHVIPAGYCVTSGLYRSDTLQQEVSSADSLPNAGAVIVLPSARAAEIADLPGIRLFSHDSGQTLVLRDDTQPLLTLHADHYGRWSAAPATEATSTLCIGLIGREADHRQAYPATLAALGDAASVLHLALDIHFLPPASLSASLDELEGLHGVLLPGGSSMAAVQGQIRVAQATVTRPLPTLGLCLGMQSMATAAVRQQPACEQAILAEVAPDAALHSFVAFADGRHRCGVLPFHDGVMHYNHRYRFNPQLLAQLSASGVQVNAQTDDIVEGITLPDHQFWQGVQGHPELASRPDAPHPLITAFLQVALTQRG</sequence>
<evidence type="ECO:0000259" key="10">
    <source>
        <dbReference type="Pfam" id="PF00117"/>
    </source>
</evidence>
<dbReference type="EMBL" id="MLJI01000003">
    <property type="protein sequence ID" value="ORM87913.1"/>
    <property type="molecule type" value="Genomic_DNA"/>
</dbReference>
<evidence type="ECO:0000313" key="11">
    <source>
        <dbReference type="EMBL" id="ORM87913.1"/>
    </source>
</evidence>
<dbReference type="GO" id="GO:0044210">
    <property type="term" value="P:'de novo' CTP biosynthetic process"/>
    <property type="evidence" value="ECO:0007669"/>
    <property type="project" value="UniProtKB-UniPathway"/>
</dbReference>
<comment type="catalytic activity">
    <reaction evidence="9">
        <text>UTP + L-glutamine + ATP + H2O = CTP + L-glutamate + ADP + phosphate + 2 H(+)</text>
        <dbReference type="Rhea" id="RHEA:26426"/>
        <dbReference type="ChEBI" id="CHEBI:15377"/>
        <dbReference type="ChEBI" id="CHEBI:15378"/>
        <dbReference type="ChEBI" id="CHEBI:29985"/>
        <dbReference type="ChEBI" id="CHEBI:30616"/>
        <dbReference type="ChEBI" id="CHEBI:37563"/>
        <dbReference type="ChEBI" id="CHEBI:43474"/>
        <dbReference type="ChEBI" id="CHEBI:46398"/>
        <dbReference type="ChEBI" id="CHEBI:58359"/>
        <dbReference type="ChEBI" id="CHEBI:456216"/>
        <dbReference type="EC" id="6.3.4.2"/>
    </reaction>
</comment>
<dbReference type="UniPathway" id="UPA00159">
    <property type="reaction ID" value="UER00277"/>
</dbReference>
<protein>
    <recommendedName>
        <fullName evidence="3">CTP synthase (glutamine hydrolyzing)</fullName>
        <ecNumber evidence="3">6.3.4.2</ecNumber>
    </recommendedName>
</protein>
<dbReference type="GO" id="GO:0019856">
    <property type="term" value="P:pyrimidine nucleobase biosynthetic process"/>
    <property type="evidence" value="ECO:0007669"/>
    <property type="project" value="TreeGrafter"/>
</dbReference>
<dbReference type="Proteomes" id="UP000193749">
    <property type="component" value="Unassembled WGS sequence"/>
</dbReference>
<dbReference type="InterPro" id="IPR029062">
    <property type="entry name" value="Class_I_gatase-like"/>
</dbReference>
<keyword evidence="8" id="KW-0665">Pyrimidine biosynthesis</keyword>
<dbReference type="AlphaFoldDB" id="A0A1X1EGF1"/>
<evidence type="ECO:0000256" key="9">
    <source>
        <dbReference type="ARBA" id="ARBA00047781"/>
    </source>
</evidence>
<reference evidence="11 12" key="1">
    <citation type="journal article" date="2017" name="Antonie Van Leeuwenhoek">
        <title>Phylogenomic resolution of the bacterial genus Pantoea and its relationship with Erwinia and Tatumella.</title>
        <authorList>
            <person name="Palmer M."/>
            <person name="Steenkamp E.T."/>
            <person name="Coetzee M.P."/>
            <person name="Chan W.Y."/>
            <person name="van Zyl E."/>
            <person name="De Maayer P."/>
            <person name="Coutinho T.A."/>
            <person name="Blom J."/>
            <person name="Smits T.H."/>
            <person name="Duffy B."/>
            <person name="Venter S.N."/>
        </authorList>
    </citation>
    <scope>NUCLEOTIDE SEQUENCE [LARGE SCALE GENOMIC DNA]</scope>
    <source>
        <strain evidence="11 12">LMG 2657</strain>
    </source>
</reference>
<accession>A0A1X1EGF1</accession>
<dbReference type="EC" id="6.3.4.2" evidence="3"/>
<dbReference type="GO" id="GO:0003883">
    <property type="term" value="F:CTP synthase activity"/>
    <property type="evidence" value="ECO:0007669"/>
    <property type="project" value="UniProtKB-EC"/>
</dbReference>
<dbReference type="Gene3D" id="3.40.50.880">
    <property type="match status" value="2"/>
</dbReference>
<keyword evidence="4" id="KW-0436">Ligase</keyword>
<dbReference type="GO" id="GO:0005524">
    <property type="term" value="F:ATP binding"/>
    <property type="evidence" value="ECO:0007669"/>
    <property type="project" value="UniProtKB-KW"/>
</dbReference>
<comment type="pathway">
    <text evidence="1">Pyrimidine metabolism; CTP biosynthesis via de novo pathway; CTP from UDP: step 2/2.</text>
</comment>
<dbReference type="STRING" id="55209.HA50_28665"/>
<evidence type="ECO:0000256" key="3">
    <source>
        <dbReference type="ARBA" id="ARBA00012291"/>
    </source>
</evidence>
<dbReference type="InterPro" id="IPR004468">
    <property type="entry name" value="CTP_synthase"/>
</dbReference>
<evidence type="ECO:0000256" key="5">
    <source>
        <dbReference type="ARBA" id="ARBA00022741"/>
    </source>
</evidence>
<name>A0A1X1EGF1_PANCY</name>
<evidence type="ECO:0000256" key="2">
    <source>
        <dbReference type="ARBA" id="ARBA00007533"/>
    </source>
</evidence>
<evidence type="ECO:0000256" key="1">
    <source>
        <dbReference type="ARBA" id="ARBA00005171"/>
    </source>
</evidence>
<dbReference type="PANTHER" id="PTHR11550">
    <property type="entry name" value="CTP SYNTHASE"/>
    <property type="match status" value="1"/>
</dbReference>
<comment type="similarity">
    <text evidence="2">Belongs to the CTP synthase family.</text>
</comment>
<dbReference type="PANTHER" id="PTHR11550:SF0">
    <property type="entry name" value="CTP SYNTHASE-RELATED"/>
    <property type="match status" value="1"/>
</dbReference>
<keyword evidence="7" id="KW-0315">Glutamine amidotransferase</keyword>
<gene>
    <name evidence="11" type="ORF">HA50_28665</name>
</gene>
<evidence type="ECO:0000256" key="4">
    <source>
        <dbReference type="ARBA" id="ARBA00022598"/>
    </source>
</evidence>
<dbReference type="PROSITE" id="PS51273">
    <property type="entry name" value="GATASE_TYPE_1"/>
    <property type="match status" value="1"/>
</dbReference>
<evidence type="ECO:0000256" key="8">
    <source>
        <dbReference type="ARBA" id="ARBA00022975"/>
    </source>
</evidence>
<keyword evidence="5" id="KW-0547">Nucleotide-binding</keyword>
<keyword evidence="6" id="KW-0067">ATP-binding</keyword>
<dbReference type="OrthoDB" id="9813383at2"/>
<dbReference type="Pfam" id="PF00117">
    <property type="entry name" value="GATase"/>
    <property type="match status" value="1"/>
</dbReference>
<dbReference type="InterPro" id="IPR017926">
    <property type="entry name" value="GATASE"/>
</dbReference>